<dbReference type="EMBL" id="GBYB01000619">
    <property type="protein sequence ID" value="JAG70386.1"/>
    <property type="molecule type" value="Transcribed_RNA"/>
</dbReference>
<proteinExistence type="predicted"/>
<evidence type="ECO:0000256" key="1">
    <source>
        <dbReference type="SAM" id="MobiDB-lite"/>
    </source>
</evidence>
<evidence type="ECO:0000313" key="2">
    <source>
        <dbReference type="EMBL" id="JAG70386.1"/>
    </source>
</evidence>
<name>A0A0C9QBI6_9HYME</name>
<dbReference type="AlphaFoldDB" id="A0A0C9QBI6"/>
<feature type="region of interest" description="Disordered" evidence="1">
    <location>
        <begin position="38"/>
        <end position="87"/>
    </location>
</feature>
<accession>A0A0C9QBI6</accession>
<sequence length="103" mass="11208">LGIQAYRVVPADSQQISRARCYLGNINNPAQHAFTYRTLTHSGGSSQTTSADTSPPGDRLVDPSHQRPTTPTTQPLPGITRNRFSHHPRSLAATSRIIVIFSS</sequence>
<feature type="compositionally biased region" description="Polar residues" evidence="1">
    <location>
        <begin position="38"/>
        <end position="53"/>
    </location>
</feature>
<organism evidence="2">
    <name type="scientific">Fopius arisanus</name>
    <dbReference type="NCBI Taxonomy" id="64838"/>
    <lineage>
        <taxon>Eukaryota</taxon>
        <taxon>Metazoa</taxon>
        <taxon>Ecdysozoa</taxon>
        <taxon>Arthropoda</taxon>
        <taxon>Hexapoda</taxon>
        <taxon>Insecta</taxon>
        <taxon>Pterygota</taxon>
        <taxon>Neoptera</taxon>
        <taxon>Endopterygota</taxon>
        <taxon>Hymenoptera</taxon>
        <taxon>Apocrita</taxon>
        <taxon>Ichneumonoidea</taxon>
        <taxon>Braconidae</taxon>
        <taxon>Opiinae</taxon>
        <taxon>Fopius</taxon>
    </lineage>
</organism>
<gene>
    <name evidence="2" type="primary">FSIP2</name>
    <name evidence="2" type="ORF">g.22328</name>
</gene>
<feature type="non-terminal residue" evidence="2">
    <location>
        <position position="1"/>
    </location>
</feature>
<feature type="non-terminal residue" evidence="2">
    <location>
        <position position="103"/>
    </location>
</feature>
<protein>
    <submittedName>
        <fullName evidence="2">FSIP2 protein</fullName>
    </submittedName>
</protein>
<feature type="compositionally biased region" description="Low complexity" evidence="1">
    <location>
        <begin position="68"/>
        <end position="77"/>
    </location>
</feature>
<reference evidence="2" key="1">
    <citation type="submission" date="2015-01" db="EMBL/GenBank/DDBJ databases">
        <title>Transcriptome Assembly of Fopius arisanus.</title>
        <authorList>
            <person name="Geib S."/>
        </authorList>
    </citation>
    <scope>NUCLEOTIDE SEQUENCE</scope>
</reference>